<sequence length="71" mass="7938">MLNIATAITGGSDAIGNGLASFKERLSRRLLIGLTCQTRKNGCSRVTINVKRYFYRMCKLSAVKTARYHKN</sequence>
<reference evidence="2" key="1">
    <citation type="journal article" date="2014" name="Nucleic Acids Res.">
        <title>The evolutionary dynamics of variant antigen genes in Babesia reveal a history of genomic innovation underlying host-parasite interaction.</title>
        <authorList>
            <person name="Jackson A.P."/>
            <person name="Otto T.D."/>
            <person name="Darby A."/>
            <person name="Ramaprasad A."/>
            <person name="Xia D."/>
            <person name="Echaide I.E."/>
            <person name="Farber M."/>
            <person name="Gahlot S."/>
            <person name="Gamble J."/>
            <person name="Gupta D."/>
            <person name="Gupta Y."/>
            <person name="Jackson L."/>
            <person name="Malandrin L."/>
            <person name="Malas T.B."/>
            <person name="Moussa E."/>
            <person name="Nair M."/>
            <person name="Reid A.J."/>
            <person name="Sanders M."/>
            <person name="Sharma J."/>
            <person name="Tracey A."/>
            <person name="Quail M.A."/>
            <person name="Weir W."/>
            <person name="Wastling J.M."/>
            <person name="Hall N."/>
            <person name="Willadsen P."/>
            <person name="Lingelbach K."/>
            <person name="Shiels B."/>
            <person name="Tait A."/>
            <person name="Berriman M."/>
            <person name="Allred D.R."/>
            <person name="Pain A."/>
        </authorList>
    </citation>
    <scope>NUCLEOTIDE SEQUENCE [LARGE SCALE GENOMIC DNA]</scope>
    <source>
        <strain evidence="2">Bond</strain>
    </source>
</reference>
<evidence type="ECO:0000313" key="1">
    <source>
        <dbReference type="EMBL" id="CDR97594.1"/>
    </source>
</evidence>
<proteinExistence type="predicted"/>
<organism evidence="1 2">
    <name type="scientific">Babesia bigemina</name>
    <dbReference type="NCBI Taxonomy" id="5866"/>
    <lineage>
        <taxon>Eukaryota</taxon>
        <taxon>Sar</taxon>
        <taxon>Alveolata</taxon>
        <taxon>Apicomplexa</taxon>
        <taxon>Aconoidasida</taxon>
        <taxon>Piroplasmida</taxon>
        <taxon>Babesiidae</taxon>
        <taxon>Babesia</taxon>
    </lineage>
</organism>
<dbReference type="GeneID" id="24566135"/>
<dbReference type="KEGG" id="bbig:BBBOND_0400860"/>
<dbReference type="AlphaFoldDB" id="A0A061DDP7"/>
<dbReference type="EMBL" id="LK391710">
    <property type="protein sequence ID" value="CDR97594.1"/>
    <property type="molecule type" value="Genomic_DNA"/>
</dbReference>
<accession>A0A061DDP7</accession>
<gene>
    <name evidence="1" type="ORF">BBBOND_0400860</name>
</gene>
<dbReference type="Proteomes" id="UP000033188">
    <property type="component" value="Chromosome 4"/>
</dbReference>
<protein>
    <submittedName>
        <fullName evidence="1">Uncharacterized protein</fullName>
    </submittedName>
</protein>
<dbReference type="VEuPathDB" id="PiroplasmaDB:BBBOND_0400860"/>
<name>A0A061DDP7_BABBI</name>
<dbReference type="RefSeq" id="XP_012769780.1">
    <property type="nucleotide sequence ID" value="XM_012914326.1"/>
</dbReference>
<evidence type="ECO:0000313" key="2">
    <source>
        <dbReference type="Proteomes" id="UP000033188"/>
    </source>
</evidence>
<keyword evidence="2" id="KW-1185">Reference proteome</keyword>